<feature type="transmembrane region" description="Helical" evidence="7">
    <location>
        <begin position="225"/>
        <end position="247"/>
    </location>
</feature>
<dbReference type="PANTHER" id="PTHR33362:SF5">
    <property type="entry name" value="C4-DICARBOXYLATE TRAP TRANSPORTER LARGE PERMEASE PROTEIN DCTM"/>
    <property type="match status" value="1"/>
</dbReference>
<keyword evidence="3 7" id="KW-0997">Cell inner membrane</keyword>
<dbReference type="PANTHER" id="PTHR33362">
    <property type="entry name" value="SIALIC ACID TRAP TRANSPORTER PERMEASE PROTEIN SIAT-RELATED"/>
    <property type="match status" value="1"/>
</dbReference>
<dbReference type="GO" id="GO:0022857">
    <property type="term" value="F:transmembrane transporter activity"/>
    <property type="evidence" value="ECO:0007669"/>
    <property type="project" value="UniProtKB-UniRule"/>
</dbReference>
<keyword evidence="2" id="KW-1003">Cell membrane</keyword>
<organism evidence="9 10">
    <name type="scientific">Aquabacter spiritensis</name>
    <dbReference type="NCBI Taxonomy" id="933073"/>
    <lineage>
        <taxon>Bacteria</taxon>
        <taxon>Pseudomonadati</taxon>
        <taxon>Pseudomonadota</taxon>
        <taxon>Alphaproteobacteria</taxon>
        <taxon>Hyphomicrobiales</taxon>
        <taxon>Xanthobacteraceae</taxon>
        <taxon>Aquabacter</taxon>
    </lineage>
</organism>
<keyword evidence="5 7" id="KW-1133">Transmembrane helix</keyword>
<evidence type="ECO:0000256" key="7">
    <source>
        <dbReference type="RuleBase" id="RU369079"/>
    </source>
</evidence>
<evidence type="ECO:0000259" key="8">
    <source>
        <dbReference type="Pfam" id="PF06808"/>
    </source>
</evidence>
<dbReference type="EMBL" id="SMAI01000008">
    <property type="protein sequence ID" value="TCT03986.1"/>
    <property type="molecule type" value="Genomic_DNA"/>
</dbReference>
<feature type="transmembrane region" description="Helical" evidence="7">
    <location>
        <begin position="182"/>
        <end position="204"/>
    </location>
</feature>
<accession>A0A4R3LVB5</accession>
<protein>
    <recommendedName>
        <fullName evidence="7">TRAP transporter large permease protein</fullName>
    </recommendedName>
</protein>
<dbReference type="PIRSF" id="PIRSF006066">
    <property type="entry name" value="HI0050"/>
    <property type="match status" value="1"/>
</dbReference>
<dbReference type="Pfam" id="PF06808">
    <property type="entry name" value="DctM"/>
    <property type="match status" value="1"/>
</dbReference>
<dbReference type="RefSeq" id="WP_132032318.1">
    <property type="nucleotide sequence ID" value="NZ_SMAI01000008.1"/>
</dbReference>
<keyword evidence="10" id="KW-1185">Reference proteome</keyword>
<keyword evidence="4 7" id="KW-0812">Transmembrane</keyword>
<comment type="similarity">
    <text evidence="7">Belongs to the TRAP transporter large permease family.</text>
</comment>
<dbReference type="NCBIfam" id="TIGR00786">
    <property type="entry name" value="dctM"/>
    <property type="match status" value="1"/>
</dbReference>
<evidence type="ECO:0000256" key="1">
    <source>
        <dbReference type="ARBA" id="ARBA00004429"/>
    </source>
</evidence>
<evidence type="ECO:0000256" key="3">
    <source>
        <dbReference type="ARBA" id="ARBA00022519"/>
    </source>
</evidence>
<feature type="transmembrane region" description="Helical" evidence="7">
    <location>
        <begin position="345"/>
        <end position="362"/>
    </location>
</feature>
<feature type="domain" description="TRAP C4-dicarboxylate transport system permease DctM subunit" evidence="8">
    <location>
        <begin position="12"/>
        <end position="430"/>
    </location>
</feature>
<gene>
    <name evidence="9" type="ORF">EDC64_108152</name>
</gene>
<dbReference type="Proteomes" id="UP000294664">
    <property type="component" value="Unassembled WGS sequence"/>
</dbReference>
<dbReference type="AlphaFoldDB" id="A0A4R3LVB5"/>
<name>A0A4R3LVB5_9HYPH</name>
<feature type="transmembrane region" description="Helical" evidence="7">
    <location>
        <begin position="368"/>
        <end position="393"/>
    </location>
</feature>
<feature type="transmembrane region" description="Helical" evidence="7">
    <location>
        <begin position="405"/>
        <end position="430"/>
    </location>
</feature>
<keyword evidence="7" id="KW-0813">Transport</keyword>
<reference evidence="9 10" key="1">
    <citation type="submission" date="2019-03" db="EMBL/GenBank/DDBJ databases">
        <title>Genomic Encyclopedia of Type Strains, Phase IV (KMG-IV): sequencing the most valuable type-strain genomes for metagenomic binning, comparative biology and taxonomic classification.</title>
        <authorList>
            <person name="Goeker M."/>
        </authorList>
    </citation>
    <scope>NUCLEOTIDE SEQUENCE [LARGE SCALE GENOMIC DNA]</scope>
    <source>
        <strain evidence="9 10">DSM 9035</strain>
    </source>
</reference>
<comment type="subcellular location">
    <subcellularLocation>
        <location evidence="1 7">Cell inner membrane</location>
        <topology evidence="1 7">Multi-pass membrane protein</topology>
    </subcellularLocation>
</comment>
<evidence type="ECO:0000256" key="2">
    <source>
        <dbReference type="ARBA" id="ARBA00022475"/>
    </source>
</evidence>
<feature type="transmembrane region" description="Helical" evidence="7">
    <location>
        <begin position="253"/>
        <end position="271"/>
    </location>
</feature>
<evidence type="ECO:0000313" key="9">
    <source>
        <dbReference type="EMBL" id="TCT03986.1"/>
    </source>
</evidence>
<dbReference type="GO" id="GO:0005886">
    <property type="term" value="C:plasma membrane"/>
    <property type="evidence" value="ECO:0007669"/>
    <property type="project" value="UniProtKB-SubCell"/>
</dbReference>
<evidence type="ECO:0000256" key="4">
    <source>
        <dbReference type="ARBA" id="ARBA00022692"/>
    </source>
</evidence>
<comment type="subunit">
    <text evidence="7">The complex comprises the extracytoplasmic solute receptor protein and the two transmembrane proteins.</text>
</comment>
<sequence length="440" mass="46286">MMDPVTVGALSVVAIFVLILAGFHVGIALGAMSFAGVYLITGKFRVAASILQTTAFNGVNDYIFAVIPLFVVMGLFATQAGATRDLFDAAESLMRRVRGGIGVATVMANAIFAAITGVSVASAAVFSKLAIPEMDRLGYNRRFGLGIVASSALLGMLIPPSILMIVYGVITEESIGRLFAAGIGPGLLVAGTLSATILLMVRLNPALAGQEGHVAARAREPRLSIILKIWPIFALIGLVLGGIYGGLFTPTEAGAIGALGALVLMVLRGRFSGGGVVEILLETGKACASIFFLLITAQMYSRMLTLSRLPEALTEWASALEVPGIVIILSFILVLLILGCIIDSVSIMLLTMPIMVPLAATFGYDKVWFGMIAILTIEIGLLTPPFGMVIFAMKASLPADVKIEDIFIGVAPFFAMLFVALALIVIFPQISLFFPKLLLG</sequence>
<dbReference type="OrthoDB" id="9783448at2"/>
<keyword evidence="6 7" id="KW-0472">Membrane</keyword>
<comment type="function">
    <text evidence="7">Part of the tripartite ATP-independent periplasmic (TRAP) transport system.</text>
</comment>
<proteinExistence type="inferred from homology"/>
<comment type="caution">
    <text evidence="9">The sequence shown here is derived from an EMBL/GenBank/DDBJ whole genome shotgun (WGS) entry which is preliminary data.</text>
</comment>
<dbReference type="InterPro" id="IPR004681">
    <property type="entry name" value="TRAP_DctM"/>
</dbReference>
<dbReference type="InterPro" id="IPR010656">
    <property type="entry name" value="DctM"/>
</dbReference>
<feature type="transmembrane region" description="Helical" evidence="7">
    <location>
        <begin position="101"/>
        <end position="131"/>
    </location>
</feature>
<evidence type="ECO:0000256" key="6">
    <source>
        <dbReference type="ARBA" id="ARBA00023136"/>
    </source>
</evidence>
<feature type="transmembrane region" description="Helical" evidence="7">
    <location>
        <begin position="62"/>
        <end position="81"/>
    </location>
</feature>
<evidence type="ECO:0000313" key="10">
    <source>
        <dbReference type="Proteomes" id="UP000294664"/>
    </source>
</evidence>
<evidence type="ECO:0000256" key="5">
    <source>
        <dbReference type="ARBA" id="ARBA00022989"/>
    </source>
</evidence>
<feature type="transmembrane region" description="Helical" evidence="7">
    <location>
        <begin position="12"/>
        <end position="41"/>
    </location>
</feature>
<feature type="transmembrane region" description="Helical" evidence="7">
    <location>
        <begin position="283"/>
        <end position="300"/>
    </location>
</feature>
<feature type="transmembrane region" description="Helical" evidence="7">
    <location>
        <begin position="143"/>
        <end position="170"/>
    </location>
</feature>
<feature type="transmembrane region" description="Helical" evidence="7">
    <location>
        <begin position="320"/>
        <end position="338"/>
    </location>
</feature>